<gene>
    <name evidence="1" type="ORF">Afil01_15170</name>
</gene>
<name>A0A9W6SIR3_9ACTN</name>
<evidence type="ECO:0000313" key="2">
    <source>
        <dbReference type="Proteomes" id="UP001165079"/>
    </source>
</evidence>
<evidence type="ECO:0000313" key="1">
    <source>
        <dbReference type="EMBL" id="GLZ76710.1"/>
    </source>
</evidence>
<accession>A0A9W6SIR3</accession>
<dbReference type="AlphaFoldDB" id="A0A9W6SIR3"/>
<sequence length="371" mass="40577">MPDTSSPKALSADEREWLATRARLTDERFELGVQAAELYPGLLKVEGTPLLSRSEWLPEKPLPLDAVKLMSVPDAPPLPRLPLDTPTVVPHGYSSYVDALLALTPARLENRSTYRLRAADLRRPAAWMSFSRGRYSDGLDTGEAAAHEYASGRSAVLREAIGDPCDPARRPTNIAISTLTIREDRSTGEATFILHWRDPAKVGHAGGLFQVAPAGIFQASGEADWNDMNDFSLWRCMTQEFAEELLGRPEEYGSELAPIDYASWPFAVAMNAAVTSGAASAYCLGLGVDPLTFATDLLTVVVFDGLVFDELFGTLVDENAEGLLLRGDDGNVGIAFTRENVERYARRERMQAAGAALLALAWRHRESLLAR</sequence>
<comment type="caution">
    <text evidence="1">The sequence shown here is derived from an EMBL/GenBank/DDBJ whole genome shotgun (WGS) entry which is preliminary data.</text>
</comment>
<dbReference type="Proteomes" id="UP001165079">
    <property type="component" value="Unassembled WGS sequence"/>
</dbReference>
<organism evidence="1 2">
    <name type="scientific">Actinorhabdospora filicis</name>
    <dbReference type="NCBI Taxonomy" id="1785913"/>
    <lineage>
        <taxon>Bacteria</taxon>
        <taxon>Bacillati</taxon>
        <taxon>Actinomycetota</taxon>
        <taxon>Actinomycetes</taxon>
        <taxon>Micromonosporales</taxon>
        <taxon>Micromonosporaceae</taxon>
        <taxon>Actinorhabdospora</taxon>
    </lineage>
</organism>
<proteinExistence type="predicted"/>
<protein>
    <submittedName>
        <fullName evidence="1">Uncharacterized protein</fullName>
    </submittedName>
</protein>
<dbReference type="EMBL" id="BSTX01000001">
    <property type="protein sequence ID" value="GLZ76710.1"/>
    <property type="molecule type" value="Genomic_DNA"/>
</dbReference>
<keyword evidence="2" id="KW-1185">Reference proteome</keyword>
<dbReference type="RefSeq" id="WP_285661873.1">
    <property type="nucleotide sequence ID" value="NZ_BSTX01000001.1"/>
</dbReference>
<reference evidence="1" key="1">
    <citation type="submission" date="2023-03" db="EMBL/GenBank/DDBJ databases">
        <title>Actinorhabdospora filicis NBRC 111898.</title>
        <authorList>
            <person name="Ichikawa N."/>
            <person name="Sato H."/>
            <person name="Tonouchi N."/>
        </authorList>
    </citation>
    <scope>NUCLEOTIDE SEQUENCE</scope>
    <source>
        <strain evidence="1">NBRC 111898</strain>
    </source>
</reference>